<dbReference type="Gene3D" id="3.40.50.150">
    <property type="entry name" value="Vaccinia Virus protein VP39"/>
    <property type="match status" value="1"/>
</dbReference>
<dbReference type="InterPro" id="IPR029063">
    <property type="entry name" value="SAM-dependent_MTases_sf"/>
</dbReference>
<dbReference type="InParanoid" id="D8TJW7"/>
<dbReference type="SUPFAM" id="SSF53335">
    <property type="entry name" value="S-adenosyl-L-methionine-dependent methyltransferases"/>
    <property type="match status" value="1"/>
</dbReference>
<dbReference type="AlphaFoldDB" id="D8TJW7"/>
<organism evidence="2">
    <name type="scientific">Volvox carteri f. nagariensis</name>
    <dbReference type="NCBI Taxonomy" id="3068"/>
    <lineage>
        <taxon>Eukaryota</taxon>
        <taxon>Viridiplantae</taxon>
        <taxon>Chlorophyta</taxon>
        <taxon>core chlorophytes</taxon>
        <taxon>Chlorophyceae</taxon>
        <taxon>CS clade</taxon>
        <taxon>Chlamydomonadales</taxon>
        <taxon>Volvocaceae</taxon>
        <taxon>Volvox</taxon>
    </lineage>
</organism>
<gene>
    <name evidence="1" type="ORF">VOLCADRAFT_86997</name>
</gene>
<dbReference type="RefSeq" id="XP_002946917.1">
    <property type="nucleotide sequence ID" value="XM_002946871.1"/>
</dbReference>
<protein>
    <submittedName>
        <fullName evidence="1">Uncharacterized protein</fullName>
    </submittedName>
</protein>
<dbReference type="KEGG" id="vcn:VOLCADRAFT_86997"/>
<evidence type="ECO:0000313" key="1">
    <source>
        <dbReference type="EMBL" id="EFJ52143.1"/>
    </source>
</evidence>
<dbReference type="eggNOG" id="ENOG502S7WX">
    <property type="taxonomic scope" value="Eukaryota"/>
</dbReference>
<dbReference type="Proteomes" id="UP000001058">
    <property type="component" value="Unassembled WGS sequence"/>
</dbReference>
<name>D8TJW7_VOLCA</name>
<dbReference type="EMBL" id="GL378325">
    <property type="protein sequence ID" value="EFJ52143.1"/>
    <property type="molecule type" value="Genomic_DNA"/>
</dbReference>
<dbReference type="OrthoDB" id="74240at2759"/>
<dbReference type="GeneID" id="9617930"/>
<reference evidence="1 2" key="1">
    <citation type="journal article" date="2010" name="Science">
        <title>Genomic analysis of organismal complexity in the multicellular green alga Volvox carteri.</title>
        <authorList>
            <person name="Prochnik S.E."/>
            <person name="Umen J."/>
            <person name="Nedelcu A.M."/>
            <person name="Hallmann A."/>
            <person name="Miller S.M."/>
            <person name="Nishii I."/>
            <person name="Ferris P."/>
            <person name="Kuo A."/>
            <person name="Mitros T."/>
            <person name="Fritz-Laylin L.K."/>
            <person name="Hellsten U."/>
            <person name="Chapman J."/>
            <person name="Simakov O."/>
            <person name="Rensing S.A."/>
            <person name="Terry A."/>
            <person name="Pangilinan J."/>
            <person name="Kapitonov V."/>
            <person name="Jurka J."/>
            <person name="Salamov A."/>
            <person name="Shapiro H."/>
            <person name="Schmutz J."/>
            <person name="Grimwood J."/>
            <person name="Lindquist E."/>
            <person name="Lucas S."/>
            <person name="Grigoriev I.V."/>
            <person name="Schmitt R."/>
            <person name="Kirk D."/>
            <person name="Rokhsar D.S."/>
        </authorList>
    </citation>
    <scope>NUCLEOTIDE SEQUENCE [LARGE SCALE GENOMIC DNA]</scope>
    <source>
        <strain evidence="2">f. Nagariensis / Eve</strain>
    </source>
</reference>
<keyword evidence="2" id="KW-1185">Reference proteome</keyword>
<accession>D8TJW7</accession>
<proteinExistence type="predicted"/>
<evidence type="ECO:0000313" key="2">
    <source>
        <dbReference type="Proteomes" id="UP000001058"/>
    </source>
</evidence>
<sequence>MESRKGLPPQEVLQLLYGNGDVSHPSLIDLRDCSKFMVSRLRGSYSVPLEFLVPRMFLLPDRATPLALVVEGPPVQQMVRGAASGGGAKEDIQLTAFLESRGWRVAFCIEATDDLWRMAADIGALEEGGCPLALKRRWPFRPSTLLMEQIDLIEELLVKARLQQGQAIAGEADRAGAVDGGRQGANGRNKRNVMLRMLDVGCGSGRDLAWLATRSSDVPFLADGEGEHDHGADTGREKILQVSWECVGLDSWHGALQRAAEILALGEVSAGPGGVQLHLAQIGPGTGELWMLPLPAADAGQLQLLRRYLVGMQQEQMGEGPQAHGEFKSPCKASKTPRNIAAKAGGNGGSREALELSTLGCFDLVVCFRFLERSFLQNMAGLLKPGGFILFSTFVDGPGLRAFGRPQGREHVLQADELATSFFGHKQGFKVFRDDVAPISDGRERTVLRLVLAVCCSSGALSVRRAEFAPLQLGPTPEERLRLYLESDSVDIARLDVIHFWHACLRHVLPGVSLLRYVQRTRGGGLARRLPLLPLHTSTIRPSSGGLLDERWTLLFLLIYHFRLSGQPVRGPGREQGHNLPNAY</sequence>